<comment type="caution">
    <text evidence="1">The sequence shown here is derived from an EMBL/GenBank/DDBJ whole genome shotgun (WGS) entry which is preliminary data.</text>
</comment>
<keyword evidence="2" id="KW-1185">Reference proteome</keyword>
<dbReference type="EMBL" id="WHWB01032642">
    <property type="protein sequence ID" value="KAJ7424647.1"/>
    <property type="molecule type" value="Genomic_DNA"/>
</dbReference>
<gene>
    <name evidence="1" type="ORF">WISP_27824</name>
</gene>
<dbReference type="PANTHER" id="PTHR33332">
    <property type="entry name" value="REVERSE TRANSCRIPTASE DOMAIN-CONTAINING PROTEIN"/>
    <property type="match status" value="1"/>
</dbReference>
<organism evidence="1 2">
    <name type="scientific">Willisornis vidua</name>
    <name type="common">Xingu scale-backed antbird</name>
    <dbReference type="NCBI Taxonomy" id="1566151"/>
    <lineage>
        <taxon>Eukaryota</taxon>
        <taxon>Metazoa</taxon>
        <taxon>Chordata</taxon>
        <taxon>Craniata</taxon>
        <taxon>Vertebrata</taxon>
        <taxon>Euteleostomi</taxon>
        <taxon>Archelosauria</taxon>
        <taxon>Archosauria</taxon>
        <taxon>Dinosauria</taxon>
        <taxon>Saurischia</taxon>
        <taxon>Theropoda</taxon>
        <taxon>Coelurosauria</taxon>
        <taxon>Aves</taxon>
        <taxon>Neognathae</taxon>
        <taxon>Neoaves</taxon>
        <taxon>Telluraves</taxon>
        <taxon>Australaves</taxon>
        <taxon>Passeriformes</taxon>
        <taxon>Thamnophilidae</taxon>
        <taxon>Willisornis</taxon>
    </lineage>
</organism>
<evidence type="ECO:0000313" key="2">
    <source>
        <dbReference type="Proteomes" id="UP001145742"/>
    </source>
</evidence>
<reference evidence="1" key="1">
    <citation type="submission" date="2019-10" db="EMBL/GenBank/DDBJ databases">
        <authorList>
            <person name="Soares A.E.R."/>
            <person name="Aleixo A."/>
            <person name="Schneider P."/>
            <person name="Miyaki C.Y."/>
            <person name="Schneider M.P."/>
            <person name="Mello C."/>
            <person name="Vasconcelos A.T.R."/>
        </authorList>
    </citation>
    <scope>NUCLEOTIDE SEQUENCE</scope>
    <source>
        <tissue evidence="1">Muscle</tissue>
    </source>
</reference>
<dbReference type="Proteomes" id="UP001145742">
    <property type="component" value="Unassembled WGS sequence"/>
</dbReference>
<sequence>MMPICSKGKKEEPGDYRSVSLISVQGKVMEPGHLNAIMWHMQDNWGIRPSQRGFRKARSRLTNMTFCDRTTQSWARSVDLLEGQKALQRDLDRLDQWAEPSGRRFNKPKCRILHLGHNNPRQCCRLGAEWLENCLVGKDLEVLVAAAEHEPAVCPAAKKASGILACISNSVSSRTREAIGSLLSTPLRLHLKSRVEFWASHYKNFDVLEGVQRSAVGLLKALEHKPYKEWLKDLGVFSL</sequence>
<name>A0ABQ9DRR9_9PASS</name>
<proteinExistence type="predicted"/>
<accession>A0ABQ9DRR9</accession>
<evidence type="ECO:0000313" key="1">
    <source>
        <dbReference type="EMBL" id="KAJ7424647.1"/>
    </source>
</evidence>
<protein>
    <recommendedName>
        <fullName evidence="3">Rna-directed dna polymerase from mobile element jockey-like</fullName>
    </recommendedName>
</protein>
<evidence type="ECO:0008006" key="3">
    <source>
        <dbReference type="Google" id="ProtNLM"/>
    </source>
</evidence>